<dbReference type="InterPro" id="IPR002557">
    <property type="entry name" value="Chitin-bd_dom"/>
</dbReference>
<dbReference type="SMART" id="SM00494">
    <property type="entry name" value="ChtBD2"/>
    <property type="match status" value="3"/>
</dbReference>
<dbReference type="InterPro" id="IPR051940">
    <property type="entry name" value="Chitin_bind-dev_reg"/>
</dbReference>
<dbReference type="PROSITE" id="PS50940">
    <property type="entry name" value="CHIT_BIND_II"/>
    <property type="match status" value="2"/>
</dbReference>
<evidence type="ECO:0000259" key="6">
    <source>
        <dbReference type="PROSITE" id="PS50940"/>
    </source>
</evidence>
<keyword evidence="5" id="KW-0325">Glycoprotein</keyword>
<dbReference type="Pfam" id="PF01607">
    <property type="entry name" value="CBM_14"/>
    <property type="match status" value="1"/>
</dbReference>
<dbReference type="Gene3D" id="2.170.140.10">
    <property type="entry name" value="Chitin binding domain"/>
    <property type="match status" value="1"/>
</dbReference>
<keyword evidence="4" id="KW-1015">Disulfide bond</keyword>
<feature type="domain" description="Chitin-binding type-2" evidence="6">
    <location>
        <begin position="53"/>
        <end position="117"/>
    </location>
</feature>
<feature type="domain" description="Chitin-binding type-2" evidence="6">
    <location>
        <begin position="213"/>
        <end position="268"/>
    </location>
</feature>
<dbReference type="InterPro" id="IPR036508">
    <property type="entry name" value="Chitin-bd_dom_sf"/>
</dbReference>
<evidence type="ECO:0000256" key="4">
    <source>
        <dbReference type="ARBA" id="ARBA00023157"/>
    </source>
</evidence>
<dbReference type="EMBL" id="JH817550">
    <property type="protein sequence ID" value="EKC38241.1"/>
    <property type="molecule type" value="Genomic_DNA"/>
</dbReference>
<reference evidence="7" key="1">
    <citation type="journal article" date="2012" name="Nature">
        <title>The oyster genome reveals stress adaptation and complexity of shell formation.</title>
        <authorList>
            <person name="Zhang G."/>
            <person name="Fang X."/>
            <person name="Guo X."/>
            <person name="Li L."/>
            <person name="Luo R."/>
            <person name="Xu F."/>
            <person name="Yang P."/>
            <person name="Zhang L."/>
            <person name="Wang X."/>
            <person name="Qi H."/>
            <person name="Xiong Z."/>
            <person name="Que H."/>
            <person name="Xie Y."/>
            <person name="Holland P.W."/>
            <person name="Paps J."/>
            <person name="Zhu Y."/>
            <person name="Wu F."/>
            <person name="Chen Y."/>
            <person name="Wang J."/>
            <person name="Peng C."/>
            <person name="Meng J."/>
            <person name="Yang L."/>
            <person name="Liu J."/>
            <person name="Wen B."/>
            <person name="Zhang N."/>
            <person name="Huang Z."/>
            <person name="Zhu Q."/>
            <person name="Feng Y."/>
            <person name="Mount A."/>
            <person name="Hedgecock D."/>
            <person name="Xu Z."/>
            <person name="Liu Y."/>
            <person name="Domazet-Loso T."/>
            <person name="Du Y."/>
            <person name="Sun X."/>
            <person name="Zhang S."/>
            <person name="Liu B."/>
            <person name="Cheng P."/>
            <person name="Jiang X."/>
            <person name="Li J."/>
            <person name="Fan D."/>
            <person name="Wang W."/>
            <person name="Fu W."/>
            <person name="Wang T."/>
            <person name="Wang B."/>
            <person name="Zhang J."/>
            <person name="Peng Z."/>
            <person name="Li Y."/>
            <person name="Li N."/>
            <person name="Wang J."/>
            <person name="Chen M."/>
            <person name="He Y."/>
            <person name="Tan F."/>
            <person name="Song X."/>
            <person name="Zheng Q."/>
            <person name="Huang R."/>
            <person name="Yang H."/>
            <person name="Du X."/>
            <person name="Chen L."/>
            <person name="Yang M."/>
            <person name="Gaffney P.M."/>
            <person name="Wang S."/>
            <person name="Luo L."/>
            <person name="She Z."/>
            <person name="Ming Y."/>
            <person name="Huang W."/>
            <person name="Zhang S."/>
            <person name="Huang B."/>
            <person name="Zhang Y."/>
            <person name="Qu T."/>
            <person name="Ni P."/>
            <person name="Miao G."/>
            <person name="Wang J."/>
            <person name="Wang Q."/>
            <person name="Steinberg C.E."/>
            <person name="Wang H."/>
            <person name="Li N."/>
            <person name="Qian L."/>
            <person name="Zhang G."/>
            <person name="Li Y."/>
            <person name="Yang H."/>
            <person name="Liu X."/>
            <person name="Wang J."/>
            <person name="Yin Y."/>
            <person name="Wang J."/>
        </authorList>
    </citation>
    <scope>NUCLEOTIDE SEQUENCE [LARGE SCALE GENOMIC DNA]</scope>
    <source>
        <strain evidence="7">05x7-T-G4-1.051#20</strain>
    </source>
</reference>
<dbReference type="HOGENOM" id="CLU_1035311_0_0_1"/>
<dbReference type="PANTHER" id="PTHR23301">
    <property type="entry name" value="CHITIN BINDING PERITROPHIN-A"/>
    <property type="match status" value="1"/>
</dbReference>
<keyword evidence="1" id="KW-0147">Chitin-binding</keyword>
<dbReference type="PANTHER" id="PTHR23301:SF0">
    <property type="entry name" value="CHITIN-BINDING TYPE-2 DOMAIN-CONTAINING PROTEIN-RELATED"/>
    <property type="match status" value="1"/>
</dbReference>
<dbReference type="AlphaFoldDB" id="K1RUA1"/>
<dbReference type="GO" id="GO:0005576">
    <property type="term" value="C:extracellular region"/>
    <property type="evidence" value="ECO:0007669"/>
    <property type="project" value="InterPro"/>
</dbReference>
<evidence type="ECO:0000256" key="5">
    <source>
        <dbReference type="ARBA" id="ARBA00023180"/>
    </source>
</evidence>
<evidence type="ECO:0000313" key="7">
    <source>
        <dbReference type="EMBL" id="EKC38241.1"/>
    </source>
</evidence>
<evidence type="ECO:0000256" key="3">
    <source>
        <dbReference type="ARBA" id="ARBA00022737"/>
    </source>
</evidence>
<evidence type="ECO:0000256" key="2">
    <source>
        <dbReference type="ARBA" id="ARBA00022729"/>
    </source>
</evidence>
<gene>
    <name evidence="7" type="ORF">CGI_10025740</name>
</gene>
<protein>
    <recommendedName>
        <fullName evidence="6">Chitin-binding type-2 domain-containing protein</fullName>
    </recommendedName>
</protein>
<proteinExistence type="predicted"/>
<evidence type="ECO:0000256" key="1">
    <source>
        <dbReference type="ARBA" id="ARBA00022669"/>
    </source>
</evidence>
<dbReference type="GO" id="GO:0008061">
    <property type="term" value="F:chitin binding"/>
    <property type="evidence" value="ECO:0007669"/>
    <property type="project" value="UniProtKB-KW"/>
</dbReference>
<dbReference type="SUPFAM" id="SSF57625">
    <property type="entry name" value="Invertebrate chitin-binding proteins"/>
    <property type="match status" value="2"/>
</dbReference>
<keyword evidence="3" id="KW-0677">Repeat</keyword>
<organism evidence="7">
    <name type="scientific">Magallana gigas</name>
    <name type="common">Pacific oyster</name>
    <name type="synonym">Crassostrea gigas</name>
    <dbReference type="NCBI Taxonomy" id="29159"/>
    <lineage>
        <taxon>Eukaryota</taxon>
        <taxon>Metazoa</taxon>
        <taxon>Spiralia</taxon>
        <taxon>Lophotrochozoa</taxon>
        <taxon>Mollusca</taxon>
        <taxon>Bivalvia</taxon>
        <taxon>Autobranchia</taxon>
        <taxon>Pteriomorphia</taxon>
        <taxon>Ostreida</taxon>
        <taxon>Ostreoidea</taxon>
        <taxon>Ostreidae</taxon>
        <taxon>Magallana</taxon>
    </lineage>
</organism>
<keyword evidence="2" id="KW-0732">Signal</keyword>
<sequence length="269" mass="30811">MKVLVLSIVLCCVSAGAFLVQTQPLHQSTPDQQSLQILTKTLLSLTNHSAVVEEICQAYPTLIIPHPGECQLYYNCSLTYTSVPVLLEQHMMECNYPDLFSENTSQCENFTTVCCGARTEIKDKCHYLESMYWNRHQGPCYDMNPSDCLRLPDGFYKHPHSEDLTLFIRCYQNRLEERNCPIDHIWGTQTYFYNGTCTHRFSIPTSEASYGLLPSCSSKQDGNYQFRTRPCDAYYRCEGGKATAVKCPDHTYFDVTRRRCASNVACYRA</sequence>
<accession>K1RUA1</accession>
<name>K1RUA1_MAGGI</name>
<dbReference type="InParanoid" id="K1RUA1"/>